<dbReference type="SUPFAM" id="SSF140383">
    <property type="entry name" value="BSD domain-like"/>
    <property type="match status" value="1"/>
</dbReference>
<evidence type="ECO:0000313" key="3">
    <source>
        <dbReference type="EMBL" id="CAK9264902.1"/>
    </source>
</evidence>
<evidence type="ECO:0000313" key="4">
    <source>
        <dbReference type="Proteomes" id="UP001497444"/>
    </source>
</evidence>
<reference evidence="3" key="1">
    <citation type="submission" date="2024-02" db="EMBL/GenBank/DDBJ databases">
        <authorList>
            <consortium name="ELIXIR-Norway"/>
            <consortium name="Elixir Norway"/>
        </authorList>
    </citation>
    <scope>NUCLEOTIDE SEQUENCE</scope>
</reference>
<dbReference type="InterPro" id="IPR035925">
    <property type="entry name" value="BSD_dom_sf"/>
</dbReference>
<dbReference type="PROSITE" id="PS50858">
    <property type="entry name" value="BSD"/>
    <property type="match status" value="1"/>
</dbReference>
<gene>
    <name evidence="3" type="ORF">CSSPJE1EN1_LOCUS10380</name>
</gene>
<evidence type="ECO:0000256" key="1">
    <source>
        <dbReference type="SAM" id="MobiDB-lite"/>
    </source>
</evidence>
<dbReference type="InterPro" id="IPR005607">
    <property type="entry name" value="BSD_dom"/>
</dbReference>
<sequence length="460" mass="50401">MSWFANSLSLSLPSSPRQGRGNNKEEDEEEEEGEGEESDVGQHAAAGKGVKEDLSELTKSLTRQLWGVASFLNPPPALEKSSMSPKAILVPQTDRLTGFHSDLADLRGTVATGISRIQSVIRSDSHPSVLASGFDELSKFASSLLPFARDMVGEFSDGEYAVGVTEDVVAFANTIAMHPETWLDFPLADEDEDEDDDFEMTEAQQEHANAVKHEAATLGALYTELCPNIISNGRFWQIYFVLLHSRLSKQDADLLSTPQIIRFRGLLQQLQDKEVAMGRSPAQSGEEELVAESLDVGNSSNKQQIVESDMEYITKNLVTTDAHSIARQDSLADAQKREQLLETNSAKSAALRLVDDETEVNEWLENSDDEKADGKAAIQGTVPQEQTNSGGMENADEDVSFSDLEDNEEETNQRKGISNDPSPERELPGDATPGSTSERVEFNDWFTVNEEDVASAVLSP</sequence>
<dbReference type="PANTHER" id="PTHR31923">
    <property type="entry name" value="BSD DOMAIN-CONTAINING PROTEIN"/>
    <property type="match status" value="1"/>
</dbReference>
<evidence type="ECO:0000259" key="2">
    <source>
        <dbReference type="PROSITE" id="PS50858"/>
    </source>
</evidence>
<feature type="compositionally biased region" description="Acidic residues" evidence="1">
    <location>
        <begin position="394"/>
        <end position="410"/>
    </location>
</feature>
<dbReference type="Pfam" id="PF03909">
    <property type="entry name" value="BSD"/>
    <property type="match status" value="1"/>
</dbReference>
<dbReference type="EMBL" id="OZ020112">
    <property type="protein sequence ID" value="CAK9264902.1"/>
    <property type="molecule type" value="Genomic_DNA"/>
</dbReference>
<accession>A0ABP0WET6</accession>
<feature type="domain" description="BSD" evidence="2">
    <location>
        <begin position="195"/>
        <end position="247"/>
    </location>
</feature>
<name>A0ABP0WET6_9BRYO</name>
<organism evidence="3 4">
    <name type="scientific">Sphagnum jensenii</name>
    <dbReference type="NCBI Taxonomy" id="128206"/>
    <lineage>
        <taxon>Eukaryota</taxon>
        <taxon>Viridiplantae</taxon>
        <taxon>Streptophyta</taxon>
        <taxon>Embryophyta</taxon>
        <taxon>Bryophyta</taxon>
        <taxon>Sphagnophytina</taxon>
        <taxon>Sphagnopsida</taxon>
        <taxon>Sphagnales</taxon>
        <taxon>Sphagnaceae</taxon>
        <taxon>Sphagnum</taxon>
    </lineage>
</organism>
<protein>
    <recommendedName>
        <fullName evidence="2">BSD domain-containing protein</fullName>
    </recommendedName>
</protein>
<feature type="compositionally biased region" description="Low complexity" evidence="1">
    <location>
        <begin position="7"/>
        <end position="16"/>
    </location>
</feature>
<feature type="region of interest" description="Disordered" evidence="1">
    <location>
        <begin position="380"/>
        <end position="446"/>
    </location>
</feature>
<dbReference type="SMART" id="SM00751">
    <property type="entry name" value="BSD"/>
    <property type="match status" value="1"/>
</dbReference>
<dbReference type="PANTHER" id="PTHR31923:SF4">
    <property type="entry name" value="BSD DOMAIN-CONTAINING PROTEIN"/>
    <property type="match status" value="1"/>
</dbReference>
<feature type="region of interest" description="Disordered" evidence="1">
    <location>
        <begin position="1"/>
        <end position="52"/>
    </location>
</feature>
<proteinExistence type="predicted"/>
<feature type="compositionally biased region" description="Polar residues" evidence="1">
    <location>
        <begin position="381"/>
        <end position="391"/>
    </location>
</feature>
<feature type="compositionally biased region" description="Acidic residues" evidence="1">
    <location>
        <begin position="25"/>
        <end position="39"/>
    </location>
</feature>
<dbReference type="Gene3D" id="1.10.3970.10">
    <property type="entry name" value="BSD domain"/>
    <property type="match status" value="1"/>
</dbReference>
<dbReference type="Proteomes" id="UP001497444">
    <property type="component" value="Chromosome 17"/>
</dbReference>
<keyword evidence="4" id="KW-1185">Reference proteome</keyword>